<gene>
    <name evidence="1" type="ORF">RchiOBHm_Chr4g0423571</name>
</gene>
<dbReference type="AlphaFoldDB" id="A0A2P6QYM3"/>
<proteinExistence type="predicted"/>
<protein>
    <submittedName>
        <fullName evidence="1">Uncharacterized protein</fullName>
    </submittedName>
</protein>
<organism evidence="1 2">
    <name type="scientific">Rosa chinensis</name>
    <name type="common">China rose</name>
    <dbReference type="NCBI Taxonomy" id="74649"/>
    <lineage>
        <taxon>Eukaryota</taxon>
        <taxon>Viridiplantae</taxon>
        <taxon>Streptophyta</taxon>
        <taxon>Embryophyta</taxon>
        <taxon>Tracheophyta</taxon>
        <taxon>Spermatophyta</taxon>
        <taxon>Magnoliopsida</taxon>
        <taxon>eudicotyledons</taxon>
        <taxon>Gunneridae</taxon>
        <taxon>Pentapetalae</taxon>
        <taxon>rosids</taxon>
        <taxon>fabids</taxon>
        <taxon>Rosales</taxon>
        <taxon>Rosaceae</taxon>
        <taxon>Rosoideae</taxon>
        <taxon>Rosoideae incertae sedis</taxon>
        <taxon>Rosa</taxon>
    </lineage>
</organism>
<reference evidence="1 2" key="1">
    <citation type="journal article" date="2018" name="Nat. Genet.">
        <title>The Rosa genome provides new insights in the design of modern roses.</title>
        <authorList>
            <person name="Bendahmane M."/>
        </authorList>
    </citation>
    <scope>NUCLEOTIDE SEQUENCE [LARGE SCALE GENOMIC DNA]</scope>
    <source>
        <strain evidence="2">cv. Old Blush</strain>
    </source>
</reference>
<comment type="caution">
    <text evidence="1">The sequence shown here is derived from an EMBL/GenBank/DDBJ whole genome shotgun (WGS) entry which is preliminary data.</text>
</comment>
<dbReference type="EMBL" id="PDCK01000042">
    <property type="protein sequence ID" value="PRQ39293.1"/>
    <property type="molecule type" value="Genomic_DNA"/>
</dbReference>
<dbReference type="Gramene" id="PRQ39293">
    <property type="protein sequence ID" value="PRQ39293"/>
    <property type="gene ID" value="RchiOBHm_Chr4g0423571"/>
</dbReference>
<evidence type="ECO:0000313" key="1">
    <source>
        <dbReference type="EMBL" id="PRQ39293.1"/>
    </source>
</evidence>
<evidence type="ECO:0000313" key="2">
    <source>
        <dbReference type="Proteomes" id="UP000238479"/>
    </source>
</evidence>
<dbReference type="Proteomes" id="UP000238479">
    <property type="component" value="Chromosome 4"/>
</dbReference>
<name>A0A2P6QYM3_ROSCH</name>
<accession>A0A2P6QYM3</accession>
<sequence length="53" mass="6328">MENLRIGLWRLICRSWFSQMVIHAQELKKKSSYVMLGCRMASISMVTVLRRLR</sequence>
<keyword evidence="2" id="KW-1185">Reference proteome</keyword>